<feature type="compositionally biased region" description="Polar residues" evidence="1">
    <location>
        <begin position="1"/>
        <end position="15"/>
    </location>
</feature>
<feature type="region of interest" description="Disordered" evidence="1">
    <location>
        <begin position="1"/>
        <end position="45"/>
    </location>
</feature>
<reference evidence="2 3" key="2">
    <citation type="submission" date="2021-10" db="EMBL/GenBank/DDBJ databases">
        <authorList>
            <person name="Piombo E."/>
        </authorList>
    </citation>
    <scope>NUCLEOTIDE SEQUENCE [LARGE SCALE GENOMIC DNA]</scope>
</reference>
<name>A0A9P0EFU5_9HYPO</name>
<comment type="caution">
    <text evidence="2">The sequence shown here is derived from an EMBL/GenBank/DDBJ whole genome shotgun (WGS) entry which is preliminary data.</text>
</comment>
<accession>A0A9P0EFU5</accession>
<evidence type="ECO:0000313" key="3">
    <source>
        <dbReference type="Proteomes" id="UP000775872"/>
    </source>
</evidence>
<reference evidence="3" key="1">
    <citation type="submission" date="2019-06" db="EMBL/GenBank/DDBJ databases">
        <authorList>
            <person name="Broberg M."/>
        </authorList>
    </citation>
    <scope>NUCLEOTIDE SEQUENCE [LARGE SCALE GENOMIC DNA]</scope>
</reference>
<dbReference type="Proteomes" id="UP000775872">
    <property type="component" value="Unassembled WGS sequence"/>
</dbReference>
<protein>
    <submittedName>
        <fullName evidence="2">Uncharacterized protein</fullName>
    </submittedName>
</protein>
<keyword evidence="3" id="KW-1185">Reference proteome</keyword>
<proteinExistence type="predicted"/>
<gene>
    <name evidence="2" type="ORF">CSOL1703_00016216</name>
</gene>
<dbReference type="AlphaFoldDB" id="A0A9P0EFU5"/>
<evidence type="ECO:0000256" key="1">
    <source>
        <dbReference type="SAM" id="MobiDB-lite"/>
    </source>
</evidence>
<organism evidence="2 3">
    <name type="scientific">Clonostachys solani</name>
    <dbReference type="NCBI Taxonomy" id="160281"/>
    <lineage>
        <taxon>Eukaryota</taxon>
        <taxon>Fungi</taxon>
        <taxon>Dikarya</taxon>
        <taxon>Ascomycota</taxon>
        <taxon>Pezizomycotina</taxon>
        <taxon>Sordariomycetes</taxon>
        <taxon>Hypocreomycetidae</taxon>
        <taxon>Hypocreales</taxon>
        <taxon>Bionectriaceae</taxon>
        <taxon>Clonostachys</taxon>
    </lineage>
</organism>
<evidence type="ECO:0000313" key="2">
    <source>
        <dbReference type="EMBL" id="CAH0047964.1"/>
    </source>
</evidence>
<sequence>MSQQSGYRPTTSSPLVSPPYHETENANHRNIQHRPAALAFKSPSRPPNFNCAIASGLVSKASIF</sequence>
<dbReference type="EMBL" id="CABFOC020000034">
    <property type="protein sequence ID" value="CAH0047964.1"/>
    <property type="molecule type" value="Genomic_DNA"/>
</dbReference>